<evidence type="ECO:0000313" key="2">
    <source>
        <dbReference type="EMBL" id="GAU44873.1"/>
    </source>
</evidence>
<evidence type="ECO:0000313" key="3">
    <source>
        <dbReference type="Proteomes" id="UP000242715"/>
    </source>
</evidence>
<name>A0A2Z6NRW6_TRISU</name>
<evidence type="ECO:0000256" key="1">
    <source>
        <dbReference type="SAM" id="MobiDB-lite"/>
    </source>
</evidence>
<dbReference type="Proteomes" id="UP000242715">
    <property type="component" value="Unassembled WGS sequence"/>
</dbReference>
<sequence length="161" mass="18459">MQTSKQTFAEKVDIPNYNRFSALVNQGEVNVEGIDKELGIYAHLEVEEIGSSSQESESVVATQVNDDGEAQVQKTVHEKLYWAWNAKFAEWFLETEFVYCFPGMKHFAPPSFPTEILRDYAQEYMPASEPTPDEARPSTKSEKKKKKRRIIYPSSQLGDDR</sequence>
<keyword evidence="3" id="KW-1185">Reference proteome</keyword>
<dbReference type="EMBL" id="DF974080">
    <property type="protein sequence ID" value="GAU44873.1"/>
    <property type="molecule type" value="Genomic_DNA"/>
</dbReference>
<organism evidence="2 3">
    <name type="scientific">Trifolium subterraneum</name>
    <name type="common">Subterranean clover</name>
    <dbReference type="NCBI Taxonomy" id="3900"/>
    <lineage>
        <taxon>Eukaryota</taxon>
        <taxon>Viridiplantae</taxon>
        <taxon>Streptophyta</taxon>
        <taxon>Embryophyta</taxon>
        <taxon>Tracheophyta</taxon>
        <taxon>Spermatophyta</taxon>
        <taxon>Magnoliopsida</taxon>
        <taxon>eudicotyledons</taxon>
        <taxon>Gunneridae</taxon>
        <taxon>Pentapetalae</taxon>
        <taxon>rosids</taxon>
        <taxon>fabids</taxon>
        <taxon>Fabales</taxon>
        <taxon>Fabaceae</taxon>
        <taxon>Papilionoideae</taxon>
        <taxon>50 kb inversion clade</taxon>
        <taxon>NPAAA clade</taxon>
        <taxon>Hologalegina</taxon>
        <taxon>IRL clade</taxon>
        <taxon>Trifolieae</taxon>
        <taxon>Trifolium</taxon>
    </lineage>
</organism>
<protein>
    <submittedName>
        <fullName evidence="2">Uncharacterized protein</fullName>
    </submittedName>
</protein>
<reference evidence="3" key="1">
    <citation type="journal article" date="2017" name="Front. Plant Sci.">
        <title>Climate Clever Clovers: New Paradigm to Reduce the Environmental Footprint of Ruminants by Breeding Low Methanogenic Forages Utilizing Haplotype Variation.</title>
        <authorList>
            <person name="Kaur P."/>
            <person name="Appels R."/>
            <person name="Bayer P.E."/>
            <person name="Keeble-Gagnere G."/>
            <person name="Wang J."/>
            <person name="Hirakawa H."/>
            <person name="Shirasawa K."/>
            <person name="Vercoe P."/>
            <person name="Stefanova K."/>
            <person name="Durmic Z."/>
            <person name="Nichols P."/>
            <person name="Revell C."/>
            <person name="Isobe S.N."/>
            <person name="Edwards D."/>
            <person name="Erskine W."/>
        </authorList>
    </citation>
    <scope>NUCLEOTIDE SEQUENCE [LARGE SCALE GENOMIC DNA]</scope>
    <source>
        <strain evidence="3">cv. Daliak</strain>
    </source>
</reference>
<accession>A0A2Z6NRW6</accession>
<dbReference type="AlphaFoldDB" id="A0A2Z6NRW6"/>
<proteinExistence type="predicted"/>
<gene>
    <name evidence="2" type="ORF">TSUD_329300</name>
</gene>
<feature type="region of interest" description="Disordered" evidence="1">
    <location>
        <begin position="123"/>
        <end position="161"/>
    </location>
</feature>